<organism evidence="1 2">
    <name type="scientific">Brassica cretica</name>
    <name type="common">Mustard</name>
    <dbReference type="NCBI Taxonomy" id="69181"/>
    <lineage>
        <taxon>Eukaryota</taxon>
        <taxon>Viridiplantae</taxon>
        <taxon>Streptophyta</taxon>
        <taxon>Embryophyta</taxon>
        <taxon>Tracheophyta</taxon>
        <taxon>Spermatophyta</taxon>
        <taxon>Magnoliopsida</taxon>
        <taxon>eudicotyledons</taxon>
        <taxon>Gunneridae</taxon>
        <taxon>Pentapetalae</taxon>
        <taxon>rosids</taxon>
        <taxon>malvids</taxon>
        <taxon>Brassicales</taxon>
        <taxon>Brassicaceae</taxon>
        <taxon>Brassiceae</taxon>
        <taxon>Brassica</taxon>
    </lineage>
</organism>
<accession>A0A8S9SLN9</accession>
<protein>
    <recommendedName>
        <fullName evidence="3">RNase H type-1 domain-containing protein</fullName>
    </recommendedName>
</protein>
<dbReference type="AlphaFoldDB" id="A0A8S9SLN9"/>
<comment type="caution">
    <text evidence="1">The sequence shown here is derived from an EMBL/GenBank/DDBJ whole genome shotgun (WGS) entry which is preliminary data.</text>
</comment>
<reference evidence="1" key="1">
    <citation type="submission" date="2019-12" db="EMBL/GenBank/DDBJ databases">
        <title>Genome sequencing and annotation of Brassica cretica.</title>
        <authorList>
            <person name="Studholme D.J."/>
            <person name="Sarris P."/>
        </authorList>
    </citation>
    <scope>NUCLEOTIDE SEQUENCE</scope>
    <source>
        <strain evidence="1">PFS-109/04</strain>
        <tissue evidence="1">Leaf</tissue>
    </source>
</reference>
<gene>
    <name evidence="1" type="ORF">F2Q69_00039242</name>
</gene>
<evidence type="ECO:0008006" key="3">
    <source>
        <dbReference type="Google" id="ProtNLM"/>
    </source>
</evidence>
<evidence type="ECO:0000313" key="2">
    <source>
        <dbReference type="Proteomes" id="UP000712600"/>
    </source>
</evidence>
<sequence>MMDSSGNTQLMVMGIRNLSRRESALHSEVEALRWTMENMLQHSTCQRFGTDCKELIAMLKEPQA</sequence>
<evidence type="ECO:0000313" key="1">
    <source>
        <dbReference type="EMBL" id="KAF3601697.1"/>
    </source>
</evidence>
<dbReference type="Proteomes" id="UP000712600">
    <property type="component" value="Unassembled WGS sequence"/>
</dbReference>
<dbReference type="EMBL" id="QGKX02000004">
    <property type="protein sequence ID" value="KAF3601697.1"/>
    <property type="molecule type" value="Genomic_DNA"/>
</dbReference>
<proteinExistence type="predicted"/>
<name>A0A8S9SLN9_BRACR</name>